<evidence type="ECO:0000313" key="2">
    <source>
        <dbReference type="Proteomes" id="UP001139559"/>
    </source>
</evidence>
<name>A0A9X1XK85_9VIBR</name>
<organism evidence="1 2">
    <name type="scientific">Vibrio amylolyticus</name>
    <dbReference type="NCBI Taxonomy" id="2847292"/>
    <lineage>
        <taxon>Bacteria</taxon>
        <taxon>Pseudomonadati</taxon>
        <taxon>Pseudomonadota</taxon>
        <taxon>Gammaproteobacteria</taxon>
        <taxon>Vibrionales</taxon>
        <taxon>Vibrionaceae</taxon>
        <taxon>Vibrio</taxon>
    </lineage>
</organism>
<dbReference type="EMBL" id="JAJHVV010000008">
    <property type="protein sequence ID" value="MCK6264467.1"/>
    <property type="molecule type" value="Genomic_DNA"/>
</dbReference>
<accession>A0A9X1XK85</accession>
<keyword evidence="2" id="KW-1185">Reference proteome</keyword>
<dbReference type="RefSeq" id="WP_248009540.1">
    <property type="nucleotide sequence ID" value="NZ_JAJHVV010000008.1"/>
</dbReference>
<protein>
    <submittedName>
        <fullName evidence="1">Uncharacterized protein</fullName>
    </submittedName>
</protein>
<dbReference type="Proteomes" id="UP001139559">
    <property type="component" value="Unassembled WGS sequence"/>
</dbReference>
<dbReference type="AlphaFoldDB" id="A0A9X1XK85"/>
<reference evidence="1" key="1">
    <citation type="submission" date="2021-11" db="EMBL/GenBank/DDBJ databases">
        <title>Vibrio ZSDE26 sp. nov. and Vibrio ZSDZ34 sp. nov., isolated from coastal seawater in Qingdao.</title>
        <authorList>
            <person name="Zhang P."/>
        </authorList>
    </citation>
    <scope>NUCLEOTIDE SEQUENCE</scope>
    <source>
        <strain evidence="1">ZSDE26</strain>
    </source>
</reference>
<sequence>MQKNCAAVLNGMKIGMMFSSENSAVMSANRDGAREGGHPVQYSRSSEELIYVICYGLVFIYQHSTGWNYVKEIVGDSAKA</sequence>
<evidence type="ECO:0000313" key="1">
    <source>
        <dbReference type="EMBL" id="MCK6264467.1"/>
    </source>
</evidence>
<comment type="caution">
    <text evidence="1">The sequence shown here is derived from an EMBL/GenBank/DDBJ whole genome shotgun (WGS) entry which is preliminary data.</text>
</comment>
<proteinExistence type="predicted"/>
<gene>
    <name evidence="1" type="ORF">KP803_14390</name>
</gene>